<name>A0A2V0QCA1_PSESF</name>
<sequence>MGNRFLTGRVGNGQQGIGFFQPVYLAVVVVLQLCRRQIDVLIHERDQIIKNDGGLIRRRDSAN</sequence>
<proteinExistence type="predicted"/>
<gene>
    <name evidence="1" type="ORF">KPSA1_01371</name>
</gene>
<comment type="caution">
    <text evidence="1">The sequence shown here is derived from an EMBL/GenBank/DDBJ whole genome shotgun (WGS) entry which is preliminary data.</text>
</comment>
<dbReference type="Proteomes" id="UP000247480">
    <property type="component" value="Unassembled WGS sequence"/>
</dbReference>
<protein>
    <submittedName>
        <fullName evidence="1">Uncharacterized protein</fullName>
    </submittedName>
</protein>
<evidence type="ECO:0000313" key="1">
    <source>
        <dbReference type="EMBL" id="GBH08005.1"/>
    </source>
</evidence>
<dbReference type="EMBL" id="BGJZ01000066">
    <property type="protein sequence ID" value="GBH08005.1"/>
    <property type="molecule type" value="Genomic_DNA"/>
</dbReference>
<evidence type="ECO:0000313" key="2">
    <source>
        <dbReference type="Proteomes" id="UP000247480"/>
    </source>
</evidence>
<dbReference type="AlphaFoldDB" id="A0A2V0QCA1"/>
<organism evidence="1 2">
    <name type="scientific">Pseudomonas syringae pv. actinidiae</name>
    <dbReference type="NCBI Taxonomy" id="103796"/>
    <lineage>
        <taxon>Bacteria</taxon>
        <taxon>Pseudomonadati</taxon>
        <taxon>Pseudomonadota</taxon>
        <taxon>Gammaproteobacteria</taxon>
        <taxon>Pseudomonadales</taxon>
        <taxon>Pseudomonadaceae</taxon>
        <taxon>Pseudomonas</taxon>
        <taxon>Pseudomonas syringae</taxon>
    </lineage>
</organism>
<accession>A0A2V0QCA1</accession>
<reference evidence="1 2" key="1">
    <citation type="submission" date="2018-04" db="EMBL/GenBank/DDBJ databases">
        <title>Draft genome sequence of Pseudomonas syringae pv. actinidiae biovar 1 strains isolated from kiwifruit in Kagawa prefecture.</title>
        <authorList>
            <person name="Tabuchi M."/>
            <person name="Saito M."/>
            <person name="Fujiwara S."/>
            <person name="Sasa N."/>
            <person name="Akimitsu K."/>
            <person name="Gomi K."/>
            <person name="Konishi-Sugita S."/>
            <person name="Hamano K."/>
            <person name="Kataoka I."/>
        </authorList>
    </citation>
    <scope>NUCLEOTIDE SEQUENCE [LARGE SCALE GENOMIC DNA]</scope>
    <source>
        <strain evidence="1 2">MAFF212206</strain>
    </source>
</reference>